<dbReference type="CDD" id="cd06152">
    <property type="entry name" value="YjgF_YER057c_UK114_like_4"/>
    <property type="match status" value="1"/>
</dbReference>
<dbReference type="GO" id="GO:0005829">
    <property type="term" value="C:cytosol"/>
    <property type="evidence" value="ECO:0007669"/>
    <property type="project" value="TreeGrafter"/>
</dbReference>
<evidence type="ECO:0000313" key="1">
    <source>
        <dbReference type="EMBL" id="KAF4961787.1"/>
    </source>
</evidence>
<gene>
    <name evidence="1" type="ORF">FSARC_10083</name>
</gene>
<reference evidence="1" key="2">
    <citation type="submission" date="2020-05" db="EMBL/GenBank/DDBJ databases">
        <authorList>
            <person name="Kim H.-S."/>
            <person name="Proctor R.H."/>
            <person name="Brown D.W."/>
        </authorList>
    </citation>
    <scope>NUCLEOTIDE SEQUENCE</scope>
    <source>
        <strain evidence="1">NRRL 20472</strain>
    </source>
</reference>
<evidence type="ECO:0000313" key="2">
    <source>
        <dbReference type="Proteomes" id="UP000622797"/>
    </source>
</evidence>
<dbReference type="Pfam" id="PF01042">
    <property type="entry name" value="Ribonuc_L-PSP"/>
    <property type="match status" value="1"/>
</dbReference>
<dbReference type="Proteomes" id="UP000622797">
    <property type="component" value="Unassembled WGS sequence"/>
</dbReference>
<organism evidence="1 2">
    <name type="scientific">Fusarium sarcochroum</name>
    <dbReference type="NCBI Taxonomy" id="1208366"/>
    <lineage>
        <taxon>Eukaryota</taxon>
        <taxon>Fungi</taxon>
        <taxon>Dikarya</taxon>
        <taxon>Ascomycota</taxon>
        <taxon>Pezizomycotina</taxon>
        <taxon>Sordariomycetes</taxon>
        <taxon>Hypocreomycetidae</taxon>
        <taxon>Hypocreales</taxon>
        <taxon>Nectriaceae</taxon>
        <taxon>Fusarium</taxon>
        <taxon>Fusarium lateritium species complex</taxon>
    </lineage>
</organism>
<dbReference type="PANTHER" id="PTHR11803:SF39">
    <property type="entry name" value="2-IMINOBUTANOATE_2-IMINOPROPANOATE DEAMINASE"/>
    <property type="match status" value="1"/>
</dbReference>
<keyword evidence="2" id="KW-1185">Reference proteome</keyword>
<protein>
    <submittedName>
        <fullName evidence="1">Uncharacterized protein</fullName>
    </submittedName>
</protein>
<dbReference type="EMBL" id="JABEXW010000602">
    <property type="protein sequence ID" value="KAF4961787.1"/>
    <property type="molecule type" value="Genomic_DNA"/>
</dbReference>
<dbReference type="PANTHER" id="PTHR11803">
    <property type="entry name" value="2-IMINOBUTANOATE/2-IMINOPROPANOATE DEAMINASE RIDA"/>
    <property type="match status" value="1"/>
</dbReference>
<dbReference type="GO" id="GO:0005739">
    <property type="term" value="C:mitochondrion"/>
    <property type="evidence" value="ECO:0007669"/>
    <property type="project" value="TreeGrafter"/>
</dbReference>
<dbReference type="AlphaFoldDB" id="A0A8H4X4M7"/>
<accession>A0A8H4X4M7</accession>
<dbReference type="InterPro" id="IPR035959">
    <property type="entry name" value="RutC-like_sf"/>
</dbReference>
<sequence length="141" mass="15991">MSHLKYNIYEGAGKWALDNLHYNQVVRVGDRVEISGQGGWVWENNTLNFSDDVLEQIDQAFINVQTALQAGGSKGWEQVFRVTSYHLQITPEVSQRMAENYKKWMPNHKPIWTQIGVKELGAPNMAVEIEVVAYDPEGAKA</sequence>
<proteinExistence type="predicted"/>
<dbReference type="SUPFAM" id="SSF55298">
    <property type="entry name" value="YjgF-like"/>
    <property type="match status" value="1"/>
</dbReference>
<dbReference type="InterPro" id="IPR006175">
    <property type="entry name" value="YjgF/YER057c/UK114"/>
</dbReference>
<dbReference type="Gene3D" id="3.30.1330.40">
    <property type="entry name" value="RutC-like"/>
    <property type="match status" value="1"/>
</dbReference>
<dbReference type="GO" id="GO:0019239">
    <property type="term" value="F:deaminase activity"/>
    <property type="evidence" value="ECO:0007669"/>
    <property type="project" value="TreeGrafter"/>
</dbReference>
<reference evidence="1" key="1">
    <citation type="journal article" date="2020" name="BMC Genomics">
        <title>Correction to: Identification and distribution of gene clusters required for synthesis of sphingolipid metabolism inhibitors in diverse species of the filamentous fungus Fusarium.</title>
        <authorList>
            <person name="Kim H.S."/>
            <person name="Lohmar J.M."/>
            <person name="Busman M."/>
            <person name="Brown D.W."/>
            <person name="Naumann T.A."/>
            <person name="Divon H.H."/>
            <person name="Lysoe E."/>
            <person name="Uhlig S."/>
            <person name="Proctor R.H."/>
        </authorList>
    </citation>
    <scope>NUCLEOTIDE SEQUENCE</scope>
    <source>
        <strain evidence="1">NRRL 20472</strain>
    </source>
</reference>
<dbReference type="OrthoDB" id="309640at2759"/>
<name>A0A8H4X4M7_9HYPO</name>
<comment type="caution">
    <text evidence="1">The sequence shown here is derived from an EMBL/GenBank/DDBJ whole genome shotgun (WGS) entry which is preliminary data.</text>
</comment>